<dbReference type="SMART" id="SM00530">
    <property type="entry name" value="HTH_XRE"/>
    <property type="match status" value="1"/>
</dbReference>
<dbReference type="PANTHER" id="PTHR37038">
    <property type="entry name" value="TRANSCRIPTIONAL REGULATOR-RELATED"/>
    <property type="match status" value="1"/>
</dbReference>
<sequence length="273" mass="30105">MTLGTALKQARKAQQLNQKQAARGICAQSMLSAIENDRYVPNARLLLALCQRLGVAVSTLSLADDFEISAEQAFNDRVRQMCNAHQYQQLKDWLLQPTTLEHVQTDEQTQAYYYYLGVACWQVDRTSDAAQQNLRLAIGMAAPSSPPTTLTRLALISLAVVKAHHHPQAPVAALVTRALADIDAGAYEENANIVFYLAGLVAYEQHDSQLAVARLTQGLAFATTHDSHYMLANIYQLMAQLAMAAGETATAQVASQRSQVFKDLFKEQINDRL</sequence>
<dbReference type="Proteomes" id="UP000094892">
    <property type="component" value="Unassembled WGS sequence"/>
</dbReference>
<accession>A0A151G4Q6</accession>
<dbReference type="PROSITE" id="PS50943">
    <property type="entry name" value="HTH_CROC1"/>
    <property type="match status" value="1"/>
</dbReference>
<dbReference type="InterPro" id="IPR053163">
    <property type="entry name" value="HTH-type_regulator_Rgg"/>
</dbReference>
<name>A0A151G4Q6_LACPN</name>
<dbReference type="SUPFAM" id="SSF47413">
    <property type="entry name" value="lambda repressor-like DNA-binding domains"/>
    <property type="match status" value="1"/>
</dbReference>
<dbReference type="EMBL" id="MCOL01000001">
    <property type="protein sequence ID" value="ODO62736.1"/>
    <property type="molecule type" value="Genomic_DNA"/>
</dbReference>
<organism evidence="2 3">
    <name type="scientific">Lactiplantibacillus plantarum</name>
    <name type="common">Lactobacillus plantarum</name>
    <dbReference type="NCBI Taxonomy" id="1590"/>
    <lineage>
        <taxon>Bacteria</taxon>
        <taxon>Bacillati</taxon>
        <taxon>Bacillota</taxon>
        <taxon>Bacilli</taxon>
        <taxon>Lactobacillales</taxon>
        <taxon>Lactobacillaceae</taxon>
        <taxon>Lactiplantibacillus</taxon>
    </lineage>
</organism>
<gene>
    <name evidence="2" type="ORF">LPJSA22_02754</name>
</gene>
<protein>
    <recommendedName>
        <fullName evidence="1">HTH cro/C1-type domain-containing protein</fullName>
    </recommendedName>
</protein>
<dbReference type="Gene3D" id="1.25.40.10">
    <property type="entry name" value="Tetratricopeptide repeat domain"/>
    <property type="match status" value="1"/>
</dbReference>
<dbReference type="InterPro" id="IPR001387">
    <property type="entry name" value="Cro/C1-type_HTH"/>
</dbReference>
<dbReference type="InterPro" id="IPR010982">
    <property type="entry name" value="Lambda_DNA-bd_dom_sf"/>
</dbReference>
<dbReference type="CDD" id="cd00093">
    <property type="entry name" value="HTH_XRE"/>
    <property type="match status" value="1"/>
</dbReference>
<dbReference type="AlphaFoldDB" id="A0A151G4Q6"/>
<dbReference type="RefSeq" id="WP_011102019.1">
    <property type="nucleotide sequence ID" value="NZ_AP028145.1"/>
</dbReference>
<dbReference type="PATRIC" id="fig|1590.216.peg.1469"/>
<dbReference type="SMR" id="A0A151G4Q6"/>
<dbReference type="Pfam" id="PF01381">
    <property type="entry name" value="HTH_3"/>
    <property type="match status" value="1"/>
</dbReference>
<dbReference type="GO" id="GO:0003677">
    <property type="term" value="F:DNA binding"/>
    <property type="evidence" value="ECO:0007669"/>
    <property type="project" value="InterPro"/>
</dbReference>
<evidence type="ECO:0000313" key="3">
    <source>
        <dbReference type="Proteomes" id="UP000094892"/>
    </source>
</evidence>
<reference evidence="2 3" key="1">
    <citation type="submission" date="2016-08" db="EMBL/GenBank/DDBJ databases">
        <title>Genome sequencing of Lactobacillus plantarum JSA22, isolated from fermented soybean paste.</title>
        <authorList>
            <person name="Choi H.S."/>
        </authorList>
    </citation>
    <scope>NUCLEOTIDE SEQUENCE [LARGE SCALE GENOMIC DNA]</scope>
    <source>
        <strain evidence="2 3">JSA22</strain>
    </source>
</reference>
<dbReference type="PANTHER" id="PTHR37038:SF14">
    <property type="entry name" value="TRANSCRIPTIONAL ACTIVATOR"/>
    <property type="match status" value="1"/>
</dbReference>
<proteinExistence type="predicted"/>
<dbReference type="InterPro" id="IPR011990">
    <property type="entry name" value="TPR-like_helical_dom_sf"/>
</dbReference>
<evidence type="ECO:0000259" key="1">
    <source>
        <dbReference type="PROSITE" id="PS50943"/>
    </source>
</evidence>
<feature type="domain" description="HTH cro/C1-type" evidence="1">
    <location>
        <begin position="7"/>
        <end position="60"/>
    </location>
</feature>
<comment type="caution">
    <text evidence="2">The sequence shown here is derived from an EMBL/GenBank/DDBJ whole genome shotgun (WGS) entry which is preliminary data.</text>
</comment>
<evidence type="ECO:0000313" key="2">
    <source>
        <dbReference type="EMBL" id="ODO62736.1"/>
    </source>
</evidence>
<dbReference type="GeneID" id="77216201"/>